<dbReference type="Gene3D" id="3.40.309.10">
    <property type="entry name" value="Aldehyde Dehydrogenase, Chain A, domain 2"/>
    <property type="match status" value="1"/>
</dbReference>
<feature type="domain" description="Aldehyde dehydrogenase" evidence="3">
    <location>
        <begin position="27"/>
        <end position="487"/>
    </location>
</feature>
<organism evidence="4 5">
    <name type="scientific">Phyllobacterium myrsinacearum</name>
    <dbReference type="NCBI Taxonomy" id="28101"/>
    <lineage>
        <taxon>Bacteria</taxon>
        <taxon>Pseudomonadati</taxon>
        <taxon>Pseudomonadota</taxon>
        <taxon>Alphaproteobacteria</taxon>
        <taxon>Hyphomicrobiales</taxon>
        <taxon>Phyllobacteriaceae</taxon>
        <taxon>Phyllobacterium</taxon>
    </lineage>
</organism>
<dbReference type="PROSITE" id="PS00070">
    <property type="entry name" value="ALDEHYDE_DEHYDR_CYS"/>
    <property type="match status" value="1"/>
</dbReference>
<dbReference type="PANTHER" id="PTHR43353">
    <property type="entry name" value="SUCCINATE-SEMIALDEHYDE DEHYDROGENASE, MITOCHONDRIAL"/>
    <property type="match status" value="1"/>
</dbReference>
<dbReference type="InterPro" id="IPR016160">
    <property type="entry name" value="Ald_DH_CS_CYS"/>
</dbReference>
<accession>A0A2S9JQW5</accession>
<evidence type="ECO:0000256" key="1">
    <source>
        <dbReference type="ARBA" id="ARBA00009986"/>
    </source>
</evidence>
<sequence>MPNAITGSPYELSRTELFPGNYIAGQWEDQEEGRLICRNPSNNEILGELPNSGRDAARRAIAAAAACQKEWTRTSQWERADLCEKLGNAIKARQDELARLLSLEQGKPLAEAHAEVGLASHGFHMAAQQVRYMTGEVLHGTAKGRQVISHRHPRGVYAVITPWNFPVNIPVEYIAPGIATGNAIVWVPAPSTSLVAVALMRVLHDAGIPQGLVNLVVGEGAIVGDEIVSNTGTHAIGFTGSTKTGQIIAQRGAGKPMILELGGNGPLIVRKDADLEKAAAAAAVGAFTNCGQICSATGRVLADRHIAFELAERIAALAEAQVLGNPLAQGTTMGPLNNNAVARKVREHVEEAIAAKARCLTGGRPLPQLGSDLFYAPTVLGDVTPSMRVAHEETFGPVVPVVPLDGDDELLRVAKEGGYGLSIGIFSKDIELALAMSGELSAGITNINESTFYWETHMPFGGSSGSVSGTGRIGGRSAIEAMTEVRTLSIPVTSYCKP</sequence>
<keyword evidence="2" id="KW-0560">Oxidoreductase</keyword>
<evidence type="ECO:0000313" key="4">
    <source>
        <dbReference type="EMBL" id="PRD55549.1"/>
    </source>
</evidence>
<comment type="similarity">
    <text evidence="1">Belongs to the aldehyde dehydrogenase family.</text>
</comment>
<proteinExistence type="inferred from homology"/>
<dbReference type="Pfam" id="PF00171">
    <property type="entry name" value="Aldedh"/>
    <property type="match status" value="1"/>
</dbReference>
<dbReference type="InterPro" id="IPR016163">
    <property type="entry name" value="Ald_DH_C"/>
</dbReference>
<dbReference type="FunFam" id="3.40.605.10:FF:000063">
    <property type="entry name" value="Succinate-semialdehyde dehydrogenase, mitochondrial"/>
    <property type="match status" value="1"/>
</dbReference>
<comment type="caution">
    <text evidence="4">The sequence shown here is derived from an EMBL/GenBank/DDBJ whole genome shotgun (WGS) entry which is preliminary data.</text>
</comment>
<evidence type="ECO:0000256" key="2">
    <source>
        <dbReference type="ARBA" id="ARBA00023002"/>
    </source>
</evidence>
<dbReference type="PANTHER" id="PTHR43353:SF5">
    <property type="entry name" value="SUCCINATE-SEMIALDEHYDE DEHYDROGENASE, MITOCHONDRIAL"/>
    <property type="match status" value="1"/>
</dbReference>
<dbReference type="EMBL" id="PVBT01000002">
    <property type="protein sequence ID" value="PRD55549.1"/>
    <property type="molecule type" value="Genomic_DNA"/>
</dbReference>
<dbReference type="AlphaFoldDB" id="A0A2S9JQW5"/>
<reference evidence="4 5" key="1">
    <citation type="submission" date="2018-02" db="EMBL/GenBank/DDBJ databases">
        <title>The draft genome of Phyllobacterium myrsinacearum DSM5892.</title>
        <authorList>
            <person name="Li L."/>
            <person name="Liu L."/>
            <person name="Zhang X."/>
            <person name="Wang T."/>
        </authorList>
    </citation>
    <scope>NUCLEOTIDE SEQUENCE [LARGE SCALE GENOMIC DNA]</scope>
    <source>
        <strain evidence="4 5">DSM 5892</strain>
    </source>
</reference>
<dbReference type="InterPro" id="IPR016162">
    <property type="entry name" value="Ald_DH_N"/>
</dbReference>
<keyword evidence="5" id="KW-1185">Reference proteome</keyword>
<dbReference type="GO" id="GO:0009450">
    <property type="term" value="P:gamma-aminobutyric acid catabolic process"/>
    <property type="evidence" value="ECO:0007669"/>
    <property type="project" value="TreeGrafter"/>
</dbReference>
<dbReference type="Gene3D" id="3.40.605.10">
    <property type="entry name" value="Aldehyde Dehydrogenase, Chain A, domain 1"/>
    <property type="match status" value="1"/>
</dbReference>
<dbReference type="SUPFAM" id="SSF53720">
    <property type="entry name" value="ALDH-like"/>
    <property type="match status" value="1"/>
</dbReference>
<dbReference type="Proteomes" id="UP000238563">
    <property type="component" value="Unassembled WGS sequence"/>
</dbReference>
<evidence type="ECO:0000313" key="5">
    <source>
        <dbReference type="Proteomes" id="UP000238563"/>
    </source>
</evidence>
<dbReference type="InterPro" id="IPR050740">
    <property type="entry name" value="Aldehyde_DH_Superfamily"/>
</dbReference>
<dbReference type="OrthoDB" id="6882680at2"/>
<dbReference type="InterPro" id="IPR015590">
    <property type="entry name" value="Aldehyde_DH_dom"/>
</dbReference>
<dbReference type="InterPro" id="IPR016161">
    <property type="entry name" value="Ald_DH/histidinol_DH"/>
</dbReference>
<dbReference type="CDD" id="cd07078">
    <property type="entry name" value="ALDH"/>
    <property type="match status" value="1"/>
</dbReference>
<gene>
    <name evidence="4" type="ORF">C5750_10415</name>
</gene>
<dbReference type="RefSeq" id="WP_105733778.1">
    <property type="nucleotide sequence ID" value="NZ_PVBT01000002.1"/>
</dbReference>
<evidence type="ECO:0000259" key="3">
    <source>
        <dbReference type="Pfam" id="PF00171"/>
    </source>
</evidence>
<dbReference type="GO" id="GO:0004777">
    <property type="term" value="F:succinate-semialdehyde dehydrogenase (NAD+) activity"/>
    <property type="evidence" value="ECO:0007669"/>
    <property type="project" value="TreeGrafter"/>
</dbReference>
<name>A0A2S9JQW5_9HYPH</name>
<protein>
    <submittedName>
        <fullName evidence="4">Aldehyde dehydrogenase</fullName>
    </submittedName>
</protein>